<name>N6Z0K1_9RHOO</name>
<dbReference type="GO" id="GO:0006527">
    <property type="term" value="P:L-arginine catabolic process"/>
    <property type="evidence" value="ECO:0007669"/>
    <property type="project" value="InterPro"/>
</dbReference>
<keyword evidence="5" id="KW-1185">Reference proteome</keyword>
<dbReference type="OrthoDB" id="21121at2"/>
<keyword evidence="1" id="KW-0056">Arginine metabolism</keyword>
<dbReference type="Pfam" id="PF04958">
    <property type="entry name" value="AstA"/>
    <property type="match status" value="1"/>
</dbReference>
<dbReference type="PANTHER" id="PTHR30420">
    <property type="entry name" value="N-SUCCINYLARGININE DIHYDROLASE"/>
    <property type="match status" value="1"/>
</dbReference>
<dbReference type="AlphaFoldDB" id="N6Z0K1"/>
<keyword evidence="3" id="KW-0012">Acyltransferase</keyword>
<evidence type="ECO:0000313" key="4">
    <source>
        <dbReference type="EMBL" id="ENO97360.1"/>
    </source>
</evidence>
<evidence type="ECO:0000256" key="1">
    <source>
        <dbReference type="ARBA" id="ARBA00022503"/>
    </source>
</evidence>
<dbReference type="EMBL" id="AMXF01000051">
    <property type="protein sequence ID" value="ENO97360.1"/>
    <property type="molecule type" value="Genomic_DNA"/>
</dbReference>
<evidence type="ECO:0000256" key="2">
    <source>
        <dbReference type="ARBA" id="ARBA00022679"/>
    </source>
</evidence>
<dbReference type="InterPro" id="IPR016181">
    <property type="entry name" value="Acyl_CoA_acyltransferase"/>
</dbReference>
<dbReference type="InterPro" id="IPR007041">
    <property type="entry name" value="Arg_succinylTrfase_AstA/AruG"/>
</dbReference>
<dbReference type="RefSeq" id="WP_004361377.1">
    <property type="nucleotide sequence ID" value="NZ_AMXF01000051.1"/>
</dbReference>
<dbReference type="Proteomes" id="UP000013047">
    <property type="component" value="Unassembled WGS sequence"/>
</dbReference>
<dbReference type="Gene3D" id="3.40.630.30">
    <property type="match status" value="1"/>
</dbReference>
<accession>N6Z0K1</accession>
<comment type="caution">
    <text evidence="4">The sequence shown here is derived from an EMBL/GenBank/DDBJ whole genome shotgun (WGS) entry which is preliminary data.</text>
</comment>
<protein>
    <submittedName>
        <fullName evidence="4">Arginine succinyltransferase</fullName>
    </submittedName>
</protein>
<proteinExistence type="predicted"/>
<dbReference type="GO" id="GO:0008791">
    <property type="term" value="F:arginine N-succinyltransferase activity"/>
    <property type="evidence" value="ECO:0007669"/>
    <property type="project" value="InterPro"/>
</dbReference>
<keyword evidence="2 4" id="KW-0808">Transferase</keyword>
<dbReference type="Gene3D" id="2.40.40.20">
    <property type="match status" value="1"/>
</dbReference>
<reference evidence="4 5" key="1">
    <citation type="submission" date="2012-09" db="EMBL/GenBank/DDBJ databases">
        <title>Draft Genome Sequences of 6 Strains from Genus Thauera.</title>
        <authorList>
            <person name="Liu B."/>
            <person name="Shapleigh J.P."/>
            <person name="Frostegard A.H."/>
        </authorList>
    </citation>
    <scope>NUCLEOTIDE SEQUENCE [LARGE SCALE GENOMIC DNA]</scope>
    <source>
        <strain evidence="4 5">B4P</strain>
    </source>
</reference>
<dbReference type="SUPFAM" id="SSF55729">
    <property type="entry name" value="Acyl-CoA N-acyltransferases (Nat)"/>
    <property type="match status" value="1"/>
</dbReference>
<gene>
    <name evidence="4" type="ORF">C667_09332</name>
</gene>
<dbReference type="PANTHER" id="PTHR30420:SF1">
    <property type="entry name" value="ARGININE N-SUCCINYLTRANSFERASE"/>
    <property type="match status" value="1"/>
</dbReference>
<evidence type="ECO:0000256" key="3">
    <source>
        <dbReference type="ARBA" id="ARBA00023315"/>
    </source>
</evidence>
<sequence length="336" mass="35964">MLTIRPARTADLDALAGLAARLPSPTLPSGAWELERLLERSDDAFAAEIDFAGEEEYLLVAVDAADAVVGATLIVAAAGYPGADYSFRNETIVHASRELGVNHRIYALALSHELSGFTLLRPPVALPGTHAARVERALLQAALSLIADQSARFTEDLVAPLPGEVDATGESPFWSAVGSQFFGVSYREAERLALGKDRSFMAELMPHHPIYVPLLPEAAQAVLGQTRDAFMGAYALLSEEGFEGERFVDVFDGGPVFYAKRALARTVHCAQLRPLRIAPGDVAGAGECLLSNRELRHFRAVLGPAALEAGGCLSTAPEIAARLELIDMDEVRCVFA</sequence>
<organism evidence="4 5">
    <name type="scientific">Thauera phenylacetica B4P</name>
    <dbReference type="NCBI Taxonomy" id="1234382"/>
    <lineage>
        <taxon>Bacteria</taxon>
        <taxon>Pseudomonadati</taxon>
        <taxon>Pseudomonadota</taxon>
        <taxon>Betaproteobacteria</taxon>
        <taxon>Rhodocyclales</taxon>
        <taxon>Zoogloeaceae</taxon>
        <taxon>Thauera</taxon>
    </lineage>
</organism>
<evidence type="ECO:0000313" key="5">
    <source>
        <dbReference type="Proteomes" id="UP000013047"/>
    </source>
</evidence>